<feature type="chain" id="PRO_5047076801" evidence="1">
    <location>
        <begin position="23"/>
        <end position="242"/>
    </location>
</feature>
<keyword evidence="1" id="KW-0732">Signal</keyword>
<dbReference type="Proteomes" id="UP001164794">
    <property type="component" value="Chromosome"/>
</dbReference>
<organism evidence="2 3">
    <name type="scientific">Oxalobacter aliiformigenes</name>
    <dbReference type="NCBI Taxonomy" id="2946593"/>
    <lineage>
        <taxon>Bacteria</taxon>
        <taxon>Pseudomonadati</taxon>
        <taxon>Pseudomonadota</taxon>
        <taxon>Betaproteobacteria</taxon>
        <taxon>Burkholderiales</taxon>
        <taxon>Oxalobacteraceae</taxon>
        <taxon>Oxalobacter</taxon>
    </lineage>
</organism>
<dbReference type="InterPro" id="IPR021457">
    <property type="entry name" value="DUF3108"/>
</dbReference>
<evidence type="ECO:0000313" key="2">
    <source>
        <dbReference type="EMBL" id="WAV97333.1"/>
    </source>
</evidence>
<dbReference type="EMBL" id="CP098248">
    <property type="protein sequence ID" value="WAV97333.1"/>
    <property type="molecule type" value="Genomic_DNA"/>
</dbReference>
<evidence type="ECO:0000256" key="1">
    <source>
        <dbReference type="SAM" id="SignalP"/>
    </source>
</evidence>
<protein>
    <submittedName>
        <fullName evidence="2">DUF3108 domain-containing protein</fullName>
    </submittedName>
</protein>
<feature type="signal peptide" evidence="1">
    <location>
        <begin position="1"/>
        <end position="22"/>
    </location>
</feature>
<keyword evidence="3" id="KW-1185">Reference proteome</keyword>
<dbReference type="RefSeq" id="WP_269264806.1">
    <property type="nucleotide sequence ID" value="NZ_CP098248.1"/>
</dbReference>
<gene>
    <name evidence="2" type="ORF">NB645_00835</name>
</gene>
<reference evidence="2" key="1">
    <citation type="journal article" date="2022" name="Front. Microbiol.">
        <title>New perspectives on an old grouping: The genomic and phenotypic variability of Oxalobacter formigenes and the implications for calcium oxalate stone prevention.</title>
        <authorList>
            <person name="Chmiel J.A."/>
            <person name="Carr C."/>
            <person name="Stuivenberg G.A."/>
            <person name="Venema R."/>
            <person name="Chanyi R.M."/>
            <person name="Al K.F."/>
            <person name="Giguere D."/>
            <person name="Say H."/>
            <person name="Akouris P.P."/>
            <person name="Dominguez Romero S.A."/>
            <person name="Kwong A."/>
            <person name="Tai V."/>
            <person name="Koval S.F."/>
            <person name="Razvi H."/>
            <person name="Bjazevic J."/>
            <person name="Burton J.P."/>
        </authorList>
    </citation>
    <scope>NUCLEOTIDE SEQUENCE</scope>
    <source>
        <strain evidence="2">HOxNP-1</strain>
    </source>
</reference>
<sequence>MKNIRYFMAWLVLLALSPSIFASQNTRAPNTDIPPSAELTYTVKAEYNGLSLGGNSFIQWKADKQKYSLQNEARISLFGKILDANSNGRITAEGLVPEKYVEKRLRKEQTTTLFNYTDHTVTFRENRKASLREITQDRASIVWQLAFIASTDPERLVPGSTLTFQVAGRSKIEPWTFHVVNTGDISTPMGKTKAIQFSRNGKKGQKMNVWLAPDHNWYPVQILFDEPGGLQLLQTIKKITPL</sequence>
<name>A0ABY7JKL5_9BURK</name>
<proteinExistence type="predicted"/>
<accession>A0ABY7JKL5</accession>
<dbReference type="Pfam" id="PF11306">
    <property type="entry name" value="DUF3108"/>
    <property type="match status" value="1"/>
</dbReference>
<evidence type="ECO:0000313" key="3">
    <source>
        <dbReference type="Proteomes" id="UP001164794"/>
    </source>
</evidence>